<accession>A0A5R9FXE3</accession>
<dbReference type="Pfam" id="PF08531">
    <property type="entry name" value="Bac_rhamnosid_N"/>
    <property type="match status" value="1"/>
</dbReference>
<dbReference type="Pfam" id="PF21557">
    <property type="entry name" value="RhaB_D2"/>
    <property type="match status" value="1"/>
</dbReference>
<reference evidence="6 7" key="1">
    <citation type="submission" date="2019-05" db="EMBL/GenBank/DDBJ databases">
        <authorList>
            <person name="Narsing Rao M.P."/>
            <person name="Li W.J."/>
        </authorList>
    </citation>
    <scope>NUCLEOTIDE SEQUENCE [LARGE SCALE GENOMIC DNA]</scope>
    <source>
        <strain evidence="6 7">SYSU_K30003</strain>
    </source>
</reference>
<evidence type="ECO:0000313" key="7">
    <source>
        <dbReference type="Proteomes" id="UP000309676"/>
    </source>
</evidence>
<feature type="domain" description="Alpha-L-rhamnosidase" evidence="5">
    <location>
        <begin position="220"/>
        <end position="389"/>
    </location>
</feature>
<dbReference type="InterPro" id="IPR035398">
    <property type="entry name" value="Bac_rhamnosid_C"/>
</dbReference>
<organism evidence="6 7">
    <name type="scientific">Paenibacillus antri</name>
    <dbReference type="NCBI Taxonomy" id="2582848"/>
    <lineage>
        <taxon>Bacteria</taxon>
        <taxon>Bacillati</taxon>
        <taxon>Bacillota</taxon>
        <taxon>Bacilli</taxon>
        <taxon>Bacillales</taxon>
        <taxon>Paenibacillaceae</taxon>
        <taxon>Paenibacillus</taxon>
    </lineage>
</organism>
<feature type="domain" description="Bacterial alpha-L-rhamnosidase N-terminal" evidence="2">
    <location>
        <begin position="39"/>
        <end position="182"/>
    </location>
</feature>
<gene>
    <name evidence="6" type="ORF">FE782_29475</name>
</gene>
<evidence type="ECO:0000259" key="4">
    <source>
        <dbReference type="Pfam" id="PF17390"/>
    </source>
</evidence>
<feature type="domain" description="Alpha-L-rhamnosidase concanavalin-like" evidence="1">
    <location>
        <begin position="436"/>
        <end position="513"/>
    </location>
</feature>
<dbReference type="SUPFAM" id="SSF49785">
    <property type="entry name" value="Galactose-binding domain-like"/>
    <property type="match status" value="1"/>
</dbReference>
<evidence type="ECO:0000313" key="6">
    <source>
        <dbReference type="EMBL" id="TLS48667.1"/>
    </source>
</evidence>
<dbReference type="Gene3D" id="1.50.10.10">
    <property type="match status" value="1"/>
</dbReference>
<dbReference type="InterPro" id="IPR035396">
    <property type="entry name" value="Bac_rhamnosid6H"/>
</dbReference>
<dbReference type="Gene3D" id="2.60.120.260">
    <property type="entry name" value="Galactose-binding domain-like"/>
    <property type="match status" value="3"/>
</dbReference>
<dbReference type="PANTHER" id="PTHR34987:SF2">
    <property type="entry name" value="B, PUTATIVE (AFU_ORTHOLOGUE AFUA_7G05040)-RELATED"/>
    <property type="match status" value="1"/>
</dbReference>
<evidence type="ECO:0000259" key="1">
    <source>
        <dbReference type="Pfam" id="PF05592"/>
    </source>
</evidence>
<dbReference type="SUPFAM" id="SSF48208">
    <property type="entry name" value="Six-hairpin glycosidases"/>
    <property type="match status" value="1"/>
</dbReference>
<dbReference type="PANTHER" id="PTHR34987">
    <property type="entry name" value="C, PUTATIVE (AFU_ORTHOLOGUE AFUA_3G02880)-RELATED"/>
    <property type="match status" value="1"/>
</dbReference>
<dbReference type="RefSeq" id="WP_138197937.1">
    <property type="nucleotide sequence ID" value="NZ_VCIW01000031.1"/>
</dbReference>
<dbReference type="Proteomes" id="UP000309676">
    <property type="component" value="Unassembled WGS sequence"/>
</dbReference>
<dbReference type="InterPro" id="IPR008979">
    <property type="entry name" value="Galactose-bd-like_sf"/>
</dbReference>
<proteinExistence type="predicted"/>
<dbReference type="Pfam" id="PF05592">
    <property type="entry name" value="Bac_rhamnosid"/>
    <property type="match status" value="1"/>
</dbReference>
<dbReference type="InterPro" id="IPR008928">
    <property type="entry name" value="6-hairpin_glycosidase_sf"/>
</dbReference>
<sequence>MSEQAWKAAWIWGGGEESPRNEWRCFRTTFETPEEELAAAAELRISADSRYVAYVNGVRVGRGPVRSWPEEQFYDTHRIGHLLKPGARNTIAVLVLHFGVTNFYYLRGKGGLLAEVTANGTALAATDASWRTEKLAGQDASSPRMSCQQGFAEVYDARAWDGEWTEPGFEDAAWAEARVVAAVGEGPWKSLVPRDIPFLTEEKLYPSRIESLQRVKPPAYTAAIDLRNAMMPSTVDHANPATFVGYLATTIALPAAGRVTLGFPSGARKGRVWVDGRLVEGWTGEQPERYADVDLAAGEHFVLIDVTSQDHGGSFHLAAHADVAFDLRCPLEGSDTPFALVGPFDEAVHIDTEAPRTVDLEEPGYVRAAGASSMRALEPAGDLIRPLPSAYYTEQDVFGANVWRPVAEAYAIPQGLERGLLPTPEPAELPRFGDGDTELIVDFGKQRSGFHGFEIEAPEGAVIDFYGLEYLKADYRQHTYGLDNTFRYISRGGRQRYESPVRRGCRYAAITVRGAAGPVRLHEVYVVQSTYPVVDAGAFQCSDPLLNDIWDISRHTTRLCMEDTFVDCPAYEQVFWVGDSRNEALVNYYVFGALDIVKRCLRLVPGSKDESPLYLDQVPSGWKSVIPNWTFFWAIACMEYVEHSGDRAFAAEMWPHVRFTLEHYLEHINDEGLLEIRGWNLLDWAPIDQPREGVVTHQNLFLVQTLRKASSLAAAAGRPAGEADPFVRAASSLASAVNEKLWDEERGAYLDCIHADGRRSTVYSMQTQVVALLCGVAEGERKERLERYLVEPPARFVQIGSPFMSFFYYEALEATGREALMLEDIRRNFGQMIDNGATTCWEMYPNFAENRANPDQLTRSHCHAWSAGPAYFLGRSVLGVRREQLGWKKVRIEPTPCGLTWARGAVPLPNGGAVEVQWRIDGNEMTLRVSAPEDIELDVRLPEGVTGRVTTVATKPVPE</sequence>
<feature type="domain" description="Alpha-L-rhamnosidase C-terminal" evidence="4">
    <location>
        <begin position="879"/>
        <end position="951"/>
    </location>
</feature>
<feature type="domain" description="Alpha-L-rhamnosidase six-hairpin glycosidase" evidence="3">
    <location>
        <begin position="536"/>
        <end position="877"/>
    </location>
</feature>
<dbReference type="Pfam" id="PF17389">
    <property type="entry name" value="Bac_rhamnosid6H"/>
    <property type="match status" value="1"/>
</dbReference>
<dbReference type="Gene3D" id="2.60.420.10">
    <property type="entry name" value="Maltose phosphorylase, domain 3"/>
    <property type="match status" value="1"/>
</dbReference>
<dbReference type="InterPro" id="IPR013737">
    <property type="entry name" value="Bac_rhamnosid_N"/>
</dbReference>
<dbReference type="InterPro" id="IPR048653">
    <property type="entry name" value="RhaB_D2"/>
</dbReference>
<dbReference type="OrthoDB" id="9815108at2"/>
<keyword evidence="7" id="KW-1185">Reference proteome</keyword>
<dbReference type="InterPro" id="IPR012341">
    <property type="entry name" value="6hp_glycosidase-like_sf"/>
</dbReference>
<comment type="caution">
    <text evidence="6">The sequence shown here is derived from an EMBL/GenBank/DDBJ whole genome shotgun (WGS) entry which is preliminary data.</text>
</comment>
<dbReference type="GO" id="GO:0005975">
    <property type="term" value="P:carbohydrate metabolic process"/>
    <property type="evidence" value="ECO:0007669"/>
    <property type="project" value="InterPro"/>
</dbReference>
<protein>
    <submittedName>
        <fullName evidence="6">Alpha-L-rhamnosidase</fullName>
    </submittedName>
</protein>
<dbReference type="EMBL" id="VCIW01000031">
    <property type="protein sequence ID" value="TLS48667.1"/>
    <property type="molecule type" value="Genomic_DNA"/>
</dbReference>
<evidence type="ECO:0000259" key="3">
    <source>
        <dbReference type="Pfam" id="PF17389"/>
    </source>
</evidence>
<dbReference type="AlphaFoldDB" id="A0A5R9FXE3"/>
<name>A0A5R9FXE3_9BACL</name>
<evidence type="ECO:0000259" key="5">
    <source>
        <dbReference type="Pfam" id="PF21557"/>
    </source>
</evidence>
<dbReference type="Pfam" id="PF17390">
    <property type="entry name" value="Bac_rhamnosid_C"/>
    <property type="match status" value="1"/>
</dbReference>
<dbReference type="InterPro" id="IPR008902">
    <property type="entry name" value="Rhamnosid_concanavalin"/>
</dbReference>
<evidence type="ECO:0000259" key="2">
    <source>
        <dbReference type="Pfam" id="PF08531"/>
    </source>
</evidence>